<evidence type="ECO:0000313" key="2">
    <source>
        <dbReference type="Proteomes" id="UP000235464"/>
    </source>
</evidence>
<dbReference type="SUPFAM" id="SSF48498">
    <property type="entry name" value="Tetracyclin repressor-like, C-terminal domain"/>
    <property type="match status" value="1"/>
</dbReference>
<protein>
    <submittedName>
        <fullName evidence="1">Uncharacterized protein</fullName>
    </submittedName>
</protein>
<keyword evidence="2" id="KW-1185">Reference proteome</keyword>
<accession>A0A2N9B887</accession>
<dbReference type="RefSeq" id="WP_197709812.1">
    <property type="nucleotide sequence ID" value="NZ_LT962942.1"/>
</dbReference>
<organism evidence="1 2">
    <name type="scientific">Streptomyces chartreusis NRRL 3882</name>
    <dbReference type="NCBI Taxonomy" id="1079985"/>
    <lineage>
        <taxon>Bacteria</taxon>
        <taxon>Bacillati</taxon>
        <taxon>Actinomycetota</taxon>
        <taxon>Actinomycetes</taxon>
        <taxon>Kitasatosporales</taxon>
        <taxon>Streptomycetaceae</taxon>
        <taxon>Streptomyces</taxon>
    </lineage>
</organism>
<sequence>MTCWSRLYGLLCLEVLRQWDFVLTDMEPFFEQCLGELTVALGLSVES</sequence>
<dbReference type="Proteomes" id="UP000235464">
    <property type="component" value="Chromosome I"/>
</dbReference>
<gene>
    <name evidence="1" type="ORF">SCNRRL3882_3010</name>
</gene>
<reference evidence="2" key="1">
    <citation type="submission" date="2017-11" db="EMBL/GenBank/DDBJ databases">
        <authorList>
            <person name="Wibberg D."/>
        </authorList>
    </citation>
    <scope>NUCLEOTIDE SEQUENCE [LARGE SCALE GENOMIC DNA]</scope>
</reference>
<dbReference type="AlphaFoldDB" id="A0A2N9B887"/>
<dbReference type="Gene3D" id="1.10.357.10">
    <property type="entry name" value="Tetracycline Repressor, domain 2"/>
    <property type="match status" value="1"/>
</dbReference>
<name>A0A2N9B887_STRCX</name>
<evidence type="ECO:0000313" key="1">
    <source>
        <dbReference type="EMBL" id="SOR79548.1"/>
    </source>
</evidence>
<dbReference type="InterPro" id="IPR036271">
    <property type="entry name" value="Tet_transcr_reg_TetR-rel_C_sf"/>
</dbReference>
<proteinExistence type="predicted"/>
<dbReference type="EMBL" id="LT963352">
    <property type="protein sequence ID" value="SOR79548.1"/>
    <property type="molecule type" value="Genomic_DNA"/>
</dbReference>